<dbReference type="WBParaSite" id="ACOC_0000321501-mRNA-1">
    <property type="protein sequence ID" value="ACOC_0000321501-mRNA-1"/>
    <property type="gene ID" value="ACOC_0000321501"/>
</dbReference>
<dbReference type="EMBL" id="UYYA01000881">
    <property type="protein sequence ID" value="VDM54801.1"/>
    <property type="molecule type" value="Genomic_DNA"/>
</dbReference>
<dbReference type="STRING" id="334426.A0A0R3PG46"/>
<dbReference type="OrthoDB" id="241990at2759"/>
<dbReference type="PANTHER" id="PTHR13335">
    <property type="entry name" value="TARGET OF RAPAMYCIN COMPLEX 2 SUBUNIT MAPKAP1"/>
    <property type="match status" value="1"/>
</dbReference>
<sequence length="179" mass="19969">MAFFDEQELIDRIRHELRIEDDSGTCSRVVAPEPFQVFEVCKSSTDFMSAFRFLKENSASVENPLLGYAKFEAVGKQASKTILILYNAKEYLIVEVIGYCLYRIFADSGNPLSGNVDDYQLLMADDGGEVETDLPPLDRSRSIGDLGFTVLALVSKAKSTSGGTKPTYRVIVYVLDFYC</sequence>
<proteinExistence type="inferred from homology"/>
<reference evidence="3 4" key="2">
    <citation type="submission" date="2018-11" db="EMBL/GenBank/DDBJ databases">
        <authorList>
            <consortium name="Pathogen Informatics"/>
        </authorList>
    </citation>
    <scope>NUCLEOTIDE SEQUENCE [LARGE SCALE GENOMIC DNA]</scope>
    <source>
        <strain evidence="3 4">Costa Rica</strain>
    </source>
</reference>
<evidence type="ECO:0000313" key="3">
    <source>
        <dbReference type="EMBL" id="VDM54801.1"/>
    </source>
</evidence>
<dbReference type="GO" id="GO:0031932">
    <property type="term" value="C:TORC2 complex"/>
    <property type="evidence" value="ECO:0007669"/>
    <property type="project" value="InterPro"/>
</dbReference>
<comment type="similarity">
    <text evidence="1">Belongs to the SIN1 family.</text>
</comment>
<evidence type="ECO:0000313" key="4">
    <source>
        <dbReference type="Proteomes" id="UP000267027"/>
    </source>
</evidence>
<feature type="domain" description="CRIM" evidence="2">
    <location>
        <begin position="57"/>
        <end position="158"/>
    </location>
</feature>
<protein>
    <submittedName>
        <fullName evidence="5">CRIM domain-containing protein</fullName>
    </submittedName>
</protein>
<organism evidence="5">
    <name type="scientific">Angiostrongylus costaricensis</name>
    <name type="common">Nematode worm</name>
    <dbReference type="NCBI Taxonomy" id="334426"/>
    <lineage>
        <taxon>Eukaryota</taxon>
        <taxon>Metazoa</taxon>
        <taxon>Ecdysozoa</taxon>
        <taxon>Nematoda</taxon>
        <taxon>Chromadorea</taxon>
        <taxon>Rhabditida</taxon>
        <taxon>Rhabditina</taxon>
        <taxon>Rhabditomorpha</taxon>
        <taxon>Strongyloidea</taxon>
        <taxon>Metastrongylidae</taxon>
        <taxon>Angiostrongylus</taxon>
    </lineage>
</organism>
<dbReference type="Pfam" id="PF16978">
    <property type="entry name" value="CRIM"/>
    <property type="match status" value="1"/>
</dbReference>
<accession>A0A0R3PG46</accession>
<dbReference type="Proteomes" id="UP000267027">
    <property type="component" value="Unassembled WGS sequence"/>
</dbReference>
<evidence type="ECO:0000313" key="5">
    <source>
        <dbReference type="WBParaSite" id="ACOC_0000321501-mRNA-1"/>
    </source>
</evidence>
<reference evidence="5" key="1">
    <citation type="submission" date="2017-02" db="UniProtKB">
        <authorList>
            <consortium name="WormBaseParasite"/>
        </authorList>
    </citation>
    <scope>IDENTIFICATION</scope>
</reference>
<dbReference type="GO" id="GO:0005886">
    <property type="term" value="C:plasma membrane"/>
    <property type="evidence" value="ECO:0007669"/>
    <property type="project" value="TreeGrafter"/>
</dbReference>
<dbReference type="InterPro" id="IPR008828">
    <property type="entry name" value="Sin1/Avo1"/>
</dbReference>
<keyword evidence="4" id="KW-1185">Reference proteome</keyword>
<dbReference type="GO" id="GO:0005737">
    <property type="term" value="C:cytoplasm"/>
    <property type="evidence" value="ECO:0007669"/>
    <property type="project" value="TreeGrafter"/>
</dbReference>
<dbReference type="GO" id="GO:0005546">
    <property type="term" value="F:phosphatidylinositol-4,5-bisphosphate binding"/>
    <property type="evidence" value="ECO:0007669"/>
    <property type="project" value="TreeGrafter"/>
</dbReference>
<dbReference type="AlphaFoldDB" id="A0A0R3PG46"/>
<dbReference type="InterPro" id="IPR031567">
    <property type="entry name" value="CRIM_dom"/>
</dbReference>
<gene>
    <name evidence="3" type="ORF">ACOC_LOCUS3216</name>
</gene>
<evidence type="ECO:0000259" key="2">
    <source>
        <dbReference type="Pfam" id="PF16978"/>
    </source>
</evidence>
<dbReference type="GO" id="GO:0038203">
    <property type="term" value="P:TORC2 signaling"/>
    <property type="evidence" value="ECO:0007669"/>
    <property type="project" value="TreeGrafter"/>
</dbReference>
<name>A0A0R3PG46_ANGCS</name>
<evidence type="ECO:0000256" key="1">
    <source>
        <dbReference type="ARBA" id="ARBA00009407"/>
    </source>
</evidence>
<dbReference type="PANTHER" id="PTHR13335:SF1">
    <property type="entry name" value="TARGET OF RAPAMYCIN COMPLEX 2 SUBUNIT MAPKAP1"/>
    <property type="match status" value="1"/>
</dbReference>